<evidence type="ECO:0000259" key="12">
    <source>
        <dbReference type="Pfam" id="PF01931"/>
    </source>
</evidence>
<protein>
    <recommendedName>
        <fullName evidence="11">Inosine/xanthosine triphosphatase</fullName>
        <shortName evidence="11">ITPase/XTPase</shortName>
        <ecNumber evidence="11">3.6.1.73</ecNumber>
    </recommendedName>
    <alternativeName>
        <fullName evidence="11">Non-canonical purine NTP phosphatase</fullName>
    </alternativeName>
    <alternativeName>
        <fullName evidence="11">Non-standard purine NTP phosphatase</fullName>
    </alternativeName>
    <alternativeName>
        <fullName evidence="11">Nucleoside-triphosphate phosphatase</fullName>
        <shortName evidence="11">NTPase</shortName>
    </alternativeName>
</protein>
<keyword evidence="2 11" id="KW-0479">Metal-binding</keyword>
<comment type="catalytic activity">
    <reaction evidence="9 11">
        <text>XTP + H2O = XDP + phosphate + H(+)</text>
        <dbReference type="Rhea" id="RHEA:28406"/>
        <dbReference type="ChEBI" id="CHEBI:15377"/>
        <dbReference type="ChEBI" id="CHEBI:15378"/>
        <dbReference type="ChEBI" id="CHEBI:43474"/>
        <dbReference type="ChEBI" id="CHEBI:59884"/>
        <dbReference type="ChEBI" id="CHEBI:61314"/>
        <dbReference type="EC" id="3.6.1.73"/>
    </reaction>
</comment>
<dbReference type="RefSeq" id="WP_062483121.1">
    <property type="nucleotide sequence ID" value="NZ_CP013650.1"/>
</dbReference>
<accession>A0A0U2ZAD8</accession>
<evidence type="ECO:0000256" key="11">
    <source>
        <dbReference type="HAMAP-Rule" id="MF_00648"/>
    </source>
</evidence>
<comment type="cofactor">
    <cofactor evidence="11">
        <name>Mg(2+)</name>
        <dbReference type="ChEBI" id="CHEBI:18420"/>
    </cofactor>
    <cofactor evidence="11">
        <name>Mn(2+)</name>
        <dbReference type="ChEBI" id="CHEBI:29035"/>
    </cofactor>
    <text evidence="11">Binds 1 divalent metal cation per subunit; can use either Mg(2+) or Mn(2+).</text>
</comment>
<dbReference type="Gene3D" id="3.90.950.10">
    <property type="match status" value="1"/>
</dbReference>
<dbReference type="OrthoDB" id="6334099at2"/>
<keyword evidence="5 11" id="KW-0460">Magnesium</keyword>
<dbReference type="NCBIfam" id="TIGR00258">
    <property type="entry name" value="inosine/xanthosine triphosphatase"/>
    <property type="match status" value="1"/>
</dbReference>
<dbReference type="Proteomes" id="UP000068447">
    <property type="component" value="Chromosome"/>
</dbReference>
<keyword evidence="4 11" id="KW-0378">Hydrolase</keyword>
<dbReference type="InterPro" id="IPR050299">
    <property type="entry name" value="YjjX_NTPase"/>
</dbReference>
<sequence length="180" mass="19668">MSSKPLRVQVGSTNPVKIDAARQTFVRLFADTDIQCHGIAAPSGVADQPMTEAETLQGAINRVAYCRKHQSADYYLAMEGGVDRFEHGPATFAYVVIANQQHQSVGRSANLPLPLVAWQALCQGEELGDVMDRLFDTRNIKQQGGAIGLLTNGCESRESAYRQALIMAMTPFLHPTLYGE</sequence>
<keyword evidence="7 11" id="KW-0464">Manganese</keyword>
<evidence type="ECO:0000256" key="5">
    <source>
        <dbReference type="ARBA" id="ARBA00022842"/>
    </source>
</evidence>
<dbReference type="FunFam" id="3.90.950.10:FF:000002">
    <property type="entry name" value="Inosine/xanthosine triphosphatase"/>
    <property type="match status" value="1"/>
</dbReference>
<evidence type="ECO:0000256" key="3">
    <source>
        <dbReference type="ARBA" id="ARBA00022741"/>
    </source>
</evidence>
<dbReference type="SUPFAM" id="SSF52972">
    <property type="entry name" value="ITPase-like"/>
    <property type="match status" value="1"/>
</dbReference>
<evidence type="ECO:0000256" key="7">
    <source>
        <dbReference type="ARBA" id="ARBA00023211"/>
    </source>
</evidence>
<dbReference type="EC" id="3.6.1.73" evidence="11"/>
<evidence type="ECO:0000313" key="14">
    <source>
        <dbReference type="Proteomes" id="UP000068447"/>
    </source>
</evidence>
<keyword evidence="14" id="KW-1185">Reference proteome</keyword>
<dbReference type="EMBL" id="CP013650">
    <property type="protein sequence ID" value="ALS99891.1"/>
    <property type="molecule type" value="Genomic_DNA"/>
</dbReference>
<dbReference type="PANTHER" id="PTHR34699">
    <property type="match status" value="1"/>
</dbReference>
<dbReference type="Pfam" id="PF01931">
    <property type="entry name" value="NTPase_I-T"/>
    <property type="match status" value="1"/>
</dbReference>
<dbReference type="HAMAP" id="MF_00648">
    <property type="entry name" value="Non_canon_purine_NTPase_YjjX"/>
    <property type="match status" value="1"/>
</dbReference>
<comment type="caution">
    <text evidence="11">Lacks conserved residue(s) required for the propagation of feature annotation.</text>
</comment>
<dbReference type="AlphaFoldDB" id="A0A0U2ZAD8"/>
<dbReference type="PANTHER" id="PTHR34699:SF2">
    <property type="entry name" value="NON-CANONICAL PURINE NTP PHOSPHATASE_PRRC1 DOMAIN-CONTAINING PROTEIN"/>
    <property type="match status" value="1"/>
</dbReference>
<comment type="cofactor">
    <cofactor evidence="1">
        <name>Mn(2+)</name>
        <dbReference type="ChEBI" id="CHEBI:29035"/>
    </cofactor>
</comment>
<comment type="subunit">
    <text evidence="11">Homodimer.</text>
</comment>
<dbReference type="KEGG" id="lal:AT746_17550"/>
<evidence type="ECO:0000256" key="8">
    <source>
        <dbReference type="ARBA" id="ARBA00048174"/>
    </source>
</evidence>
<comment type="similarity">
    <text evidence="10 11">Belongs to the YjjX NTPase family.</text>
</comment>
<dbReference type="InterPro" id="IPR029001">
    <property type="entry name" value="ITPase-like_fam"/>
</dbReference>
<evidence type="ECO:0000256" key="1">
    <source>
        <dbReference type="ARBA" id="ARBA00001936"/>
    </source>
</evidence>
<name>A0A0U2ZAD8_9ALTE</name>
<dbReference type="NCBIfam" id="NF003459">
    <property type="entry name" value="PRK05074.1"/>
    <property type="match status" value="1"/>
</dbReference>
<dbReference type="GO" id="GO:0103023">
    <property type="term" value="F:ITPase activity"/>
    <property type="evidence" value="ECO:0007669"/>
    <property type="project" value="UniProtKB-EC"/>
</dbReference>
<feature type="domain" description="Non-canonical purine NTP phosphatase/PRRC1" evidence="12">
    <location>
        <begin position="11"/>
        <end position="173"/>
    </location>
</feature>
<proteinExistence type="inferred from homology"/>
<comment type="function">
    <text evidence="11">Phosphatase that hydrolyzes non-canonical purine nucleotides such as XTP and ITP to their respective diphosphate derivatives. Probably excludes non-canonical purines from DNA/RNA precursor pool, thus preventing their incorporation into DNA/RNA and avoiding chromosomal lesions.</text>
</comment>
<dbReference type="InterPro" id="IPR002786">
    <property type="entry name" value="Non_canon_purine_NTPase"/>
</dbReference>
<gene>
    <name evidence="13" type="ORF">AT746_17550</name>
</gene>
<dbReference type="GO" id="GO:0006772">
    <property type="term" value="P:thiamine metabolic process"/>
    <property type="evidence" value="ECO:0007669"/>
    <property type="project" value="TreeGrafter"/>
</dbReference>
<feature type="binding site" evidence="11">
    <location>
        <begin position="12"/>
        <end position="17"/>
    </location>
    <ligand>
        <name>substrate</name>
    </ligand>
</feature>
<evidence type="ECO:0000256" key="4">
    <source>
        <dbReference type="ARBA" id="ARBA00022801"/>
    </source>
</evidence>
<evidence type="ECO:0000256" key="2">
    <source>
        <dbReference type="ARBA" id="ARBA00022723"/>
    </source>
</evidence>
<evidence type="ECO:0000256" key="9">
    <source>
        <dbReference type="ARBA" id="ARBA00048781"/>
    </source>
</evidence>
<reference evidence="13 14" key="1">
    <citation type="submission" date="2015-12" db="EMBL/GenBank/DDBJ databases">
        <title>Complete genome of Lacimicrobium alkaliphilum KCTC 32984.</title>
        <authorList>
            <person name="Kim S.-G."/>
            <person name="Lee Y.-J."/>
        </authorList>
    </citation>
    <scope>NUCLEOTIDE SEQUENCE [LARGE SCALE GENOMIC DNA]</scope>
    <source>
        <strain evidence="13 14">YelD216</strain>
    </source>
</reference>
<organism evidence="13 14">
    <name type="scientific">Lacimicrobium alkaliphilum</name>
    <dbReference type="NCBI Taxonomy" id="1526571"/>
    <lineage>
        <taxon>Bacteria</taxon>
        <taxon>Pseudomonadati</taxon>
        <taxon>Pseudomonadota</taxon>
        <taxon>Gammaproteobacteria</taxon>
        <taxon>Alteromonadales</taxon>
        <taxon>Alteromonadaceae</taxon>
        <taxon>Lacimicrobium</taxon>
    </lineage>
</organism>
<dbReference type="STRING" id="1526571.AT746_17550"/>
<dbReference type="GO" id="GO:0009117">
    <property type="term" value="P:nucleotide metabolic process"/>
    <property type="evidence" value="ECO:0007669"/>
    <property type="project" value="UniProtKB-KW"/>
</dbReference>
<keyword evidence="3 11" id="KW-0547">Nucleotide-binding</keyword>
<evidence type="ECO:0000256" key="10">
    <source>
        <dbReference type="ARBA" id="ARBA00060855"/>
    </source>
</evidence>
<comment type="catalytic activity">
    <reaction evidence="8 11">
        <text>ITP + H2O = IDP + phosphate + H(+)</text>
        <dbReference type="Rhea" id="RHEA:28330"/>
        <dbReference type="ChEBI" id="CHEBI:15377"/>
        <dbReference type="ChEBI" id="CHEBI:15378"/>
        <dbReference type="ChEBI" id="CHEBI:43474"/>
        <dbReference type="ChEBI" id="CHEBI:58280"/>
        <dbReference type="ChEBI" id="CHEBI:61402"/>
        <dbReference type="EC" id="3.6.1.73"/>
    </reaction>
</comment>
<dbReference type="InterPro" id="IPR026533">
    <property type="entry name" value="NTPase/PRRC1"/>
</dbReference>
<evidence type="ECO:0000313" key="13">
    <source>
        <dbReference type="EMBL" id="ALS99891.1"/>
    </source>
</evidence>
<dbReference type="GO" id="GO:0046872">
    <property type="term" value="F:metal ion binding"/>
    <property type="evidence" value="ECO:0007669"/>
    <property type="project" value="UniProtKB-KW"/>
</dbReference>
<keyword evidence="6 11" id="KW-0546">Nucleotide metabolism</keyword>
<dbReference type="GO" id="GO:0000166">
    <property type="term" value="F:nucleotide binding"/>
    <property type="evidence" value="ECO:0007669"/>
    <property type="project" value="UniProtKB-KW"/>
</dbReference>
<evidence type="ECO:0000256" key="6">
    <source>
        <dbReference type="ARBA" id="ARBA00023080"/>
    </source>
</evidence>